<dbReference type="InterPro" id="IPR036165">
    <property type="entry name" value="YefM-like_sf"/>
</dbReference>
<accession>A0A5S5MDG9</accession>
<dbReference type="SUPFAM" id="SSF143120">
    <property type="entry name" value="YefM-like"/>
    <property type="match status" value="1"/>
</dbReference>
<dbReference type="OrthoDB" id="5421466at2"/>
<comment type="caution">
    <text evidence="3">The sequence shown here is derived from an EMBL/GenBank/DDBJ whole genome shotgun (WGS) entry which is preliminary data.</text>
</comment>
<organism evidence="3 4">
    <name type="scientific">Desulfobotulus mexicanus</name>
    <dbReference type="NCBI Taxonomy" id="2586642"/>
    <lineage>
        <taxon>Bacteria</taxon>
        <taxon>Pseudomonadati</taxon>
        <taxon>Thermodesulfobacteriota</taxon>
        <taxon>Desulfobacteria</taxon>
        <taxon>Desulfobacterales</taxon>
        <taxon>Desulfobacteraceae</taxon>
        <taxon>Desulfobotulus</taxon>
    </lineage>
</organism>
<reference evidence="3 4" key="1">
    <citation type="submission" date="2019-06" db="EMBL/GenBank/DDBJ databases">
        <title>Desulfobotulus mexicanus sp. nov., a novel sulfate-reducing bacterium isolated from the sediment of an alkaline crater lake in Mexico.</title>
        <authorList>
            <person name="Hirschler-Rea A."/>
        </authorList>
    </citation>
    <scope>NUCLEOTIDE SEQUENCE [LARGE SCALE GENOMIC DNA]</scope>
    <source>
        <strain evidence="3 4">PAR22N</strain>
    </source>
</reference>
<name>A0A5S5MDG9_9BACT</name>
<evidence type="ECO:0000256" key="2">
    <source>
        <dbReference type="RuleBase" id="RU362080"/>
    </source>
</evidence>
<dbReference type="AlphaFoldDB" id="A0A5S5MDG9"/>
<evidence type="ECO:0000313" key="4">
    <source>
        <dbReference type="Proteomes" id="UP000321899"/>
    </source>
</evidence>
<comment type="function">
    <text evidence="2">Antitoxin component of a type II toxin-antitoxin (TA) system.</text>
</comment>
<dbReference type="EMBL" id="VDMB01000021">
    <property type="protein sequence ID" value="TYT73763.1"/>
    <property type="molecule type" value="Genomic_DNA"/>
</dbReference>
<protein>
    <recommendedName>
        <fullName evidence="2">Antitoxin</fullName>
    </recommendedName>
</protein>
<dbReference type="Proteomes" id="UP000321899">
    <property type="component" value="Unassembled WGS sequence"/>
</dbReference>
<proteinExistence type="inferred from homology"/>
<evidence type="ECO:0000313" key="3">
    <source>
        <dbReference type="EMBL" id="TYT73763.1"/>
    </source>
</evidence>
<dbReference type="InterPro" id="IPR006442">
    <property type="entry name" value="Antitoxin_Phd/YefM"/>
</dbReference>
<comment type="similarity">
    <text evidence="1 2">Belongs to the phD/YefM antitoxin family.</text>
</comment>
<dbReference type="RefSeq" id="WP_139450310.1">
    <property type="nucleotide sequence ID" value="NZ_VDMB01000021.1"/>
</dbReference>
<evidence type="ECO:0000256" key="1">
    <source>
        <dbReference type="ARBA" id="ARBA00009981"/>
    </source>
</evidence>
<dbReference type="Pfam" id="PF02604">
    <property type="entry name" value="PhdYeFM_antitox"/>
    <property type="match status" value="1"/>
</dbReference>
<keyword evidence="4" id="KW-1185">Reference proteome</keyword>
<gene>
    <name evidence="3" type="ORF">FIM25_13560</name>
</gene>
<dbReference type="NCBIfam" id="TIGR01552">
    <property type="entry name" value="phd_fam"/>
    <property type="match status" value="1"/>
</dbReference>
<sequence>MKATAKELRFNSKRLLDTISRGEEVIITYRSKPCAKLIPYSEKKEDPAENELFGIWKDKDTIQDVAAYVRRLRKGRF</sequence>